<dbReference type="InterPro" id="IPR027359">
    <property type="entry name" value="Volt_channel_dom_sf"/>
</dbReference>
<protein>
    <recommendedName>
        <fullName evidence="11">EF-hand domain-containing protein</fullName>
    </recommendedName>
</protein>
<dbReference type="PANTHER" id="PTHR10037:SF62">
    <property type="entry name" value="SODIUM CHANNEL PROTEIN 60E"/>
    <property type="match status" value="1"/>
</dbReference>
<dbReference type="SUPFAM" id="SSF47473">
    <property type="entry name" value="EF-hand"/>
    <property type="match status" value="1"/>
</dbReference>
<dbReference type="SUPFAM" id="SSF81324">
    <property type="entry name" value="Voltage-gated potassium channels"/>
    <property type="match status" value="1"/>
</dbReference>
<feature type="domain" description="EF-hand" evidence="7">
    <location>
        <begin position="1194"/>
        <end position="1229"/>
    </location>
</feature>
<evidence type="ECO:0000256" key="1">
    <source>
        <dbReference type="ARBA" id="ARBA00004141"/>
    </source>
</evidence>
<evidence type="ECO:0000256" key="6">
    <source>
        <dbReference type="SAM" id="Phobius"/>
    </source>
</evidence>
<evidence type="ECO:0000313" key="9">
    <source>
        <dbReference type="EMBL" id="CAK0852010.1"/>
    </source>
</evidence>
<dbReference type="PROSITE" id="PS50222">
    <property type="entry name" value="EF_HAND_2"/>
    <property type="match status" value="1"/>
</dbReference>
<evidence type="ECO:0000256" key="5">
    <source>
        <dbReference type="SAM" id="MobiDB-lite"/>
    </source>
</evidence>
<keyword evidence="3 6" id="KW-1133">Transmembrane helix</keyword>
<proteinExistence type="predicted"/>
<evidence type="ECO:0000313" key="10">
    <source>
        <dbReference type="Proteomes" id="UP001189429"/>
    </source>
</evidence>
<comment type="subcellular location">
    <subcellularLocation>
        <location evidence="1">Membrane</location>
        <topology evidence="1">Multi-pass membrane protein</topology>
    </subcellularLocation>
</comment>
<evidence type="ECO:0000256" key="4">
    <source>
        <dbReference type="ARBA" id="ARBA00023136"/>
    </source>
</evidence>
<accession>A0ABN9U184</accession>
<dbReference type="Gene3D" id="1.20.120.350">
    <property type="entry name" value="Voltage-gated potassium channels. Chain C"/>
    <property type="match status" value="1"/>
</dbReference>
<feature type="domain" description="OTU" evidence="8">
    <location>
        <begin position="489"/>
        <end position="620"/>
    </location>
</feature>
<keyword evidence="2 6" id="KW-0812">Transmembrane</keyword>
<dbReference type="PANTHER" id="PTHR10037">
    <property type="entry name" value="VOLTAGE-GATED CATION CHANNEL CALCIUM AND SODIUM"/>
    <property type="match status" value="1"/>
</dbReference>
<feature type="transmembrane region" description="Helical" evidence="6">
    <location>
        <begin position="257"/>
        <end position="277"/>
    </location>
</feature>
<dbReference type="InterPro" id="IPR011992">
    <property type="entry name" value="EF-hand-dom_pair"/>
</dbReference>
<dbReference type="Gene3D" id="3.90.70.80">
    <property type="match status" value="1"/>
</dbReference>
<reference evidence="9" key="1">
    <citation type="submission" date="2023-10" db="EMBL/GenBank/DDBJ databases">
        <authorList>
            <person name="Chen Y."/>
            <person name="Shah S."/>
            <person name="Dougan E. K."/>
            <person name="Thang M."/>
            <person name="Chan C."/>
        </authorList>
    </citation>
    <scope>NUCLEOTIDE SEQUENCE [LARGE SCALE GENOMIC DNA]</scope>
</reference>
<feature type="transmembrane region" description="Helical" evidence="6">
    <location>
        <begin position="629"/>
        <end position="650"/>
    </location>
</feature>
<dbReference type="PROSITE" id="PS50802">
    <property type="entry name" value="OTU"/>
    <property type="match status" value="1"/>
</dbReference>
<evidence type="ECO:0000256" key="3">
    <source>
        <dbReference type="ARBA" id="ARBA00022989"/>
    </source>
</evidence>
<feature type="transmembrane region" description="Helical" evidence="6">
    <location>
        <begin position="174"/>
        <end position="193"/>
    </location>
</feature>
<evidence type="ECO:0000256" key="2">
    <source>
        <dbReference type="ARBA" id="ARBA00022692"/>
    </source>
</evidence>
<dbReference type="InterPro" id="IPR002048">
    <property type="entry name" value="EF_hand_dom"/>
</dbReference>
<dbReference type="Proteomes" id="UP001189429">
    <property type="component" value="Unassembled WGS sequence"/>
</dbReference>
<dbReference type="InterPro" id="IPR003323">
    <property type="entry name" value="OTU_dom"/>
</dbReference>
<name>A0ABN9U184_9DINO</name>
<evidence type="ECO:0000259" key="7">
    <source>
        <dbReference type="PROSITE" id="PS50222"/>
    </source>
</evidence>
<evidence type="ECO:0000259" key="8">
    <source>
        <dbReference type="PROSITE" id="PS50802"/>
    </source>
</evidence>
<sequence length="1315" mass="147960">MTRQSLAAGKVSLALARHSETVRSSAPLADLVWSLSQAKTYRNTTAAEADYAARFVTESIPWPYRFFEVFFCVVFTSELVLRVRVYGVSFFWKRDRGVLWNYFDLLVVGAQLVQECIEFMKSSTNANNDAGNLRILRILRVLRIVRIFRLVRVLHLISELRTIVSSIMGSFKSLFWTVVLLLLMMYIVGVWFLQSVTDHFIQRSDVDADGNTIGLSTEEAQLRKHFDSLSQTIFSLWQSLSGGVDWSDVADPLVSEVGFLLGLGFAAFIAFSLLALMNVDGIVTTLLHIVLGTVGSDPLSEAKTVTQITTVLNKLTEKMGVESQVAVGKSPKKRTPKNTQVPPTLQKIREYLKYVRVNHIKVTEEQVQDKLRGLLTRTTAASTWLNGGPAAEKPQDTKLVVHSQPWGTAKIVKAANIRTTTLDGPAVITCQSATEYEQATQWLGSIKEQPSGMTFIVFNAPSILAGATTTEEATAEVKAEVRDKDGDVGMENAEEGDGDCFFLTASHGIRANQSKPKQMAEKEMGPGGALQANLRMIVSATMTDNKRYPQDEARKAAKTGEWATSAMVRAAAVTTKTNFSIWKKSRTGTWTLYTAPADIKTKQAVWATLVDKHYKLLLPKSVMRLSMTLYLIMIYQHAALSATTIIFVTAGGSPMERMRPVTFYNKHEYTGEPDVKPSVCQITEDNVETVKDGKQGNTVYSCTRCGRRKTLAKHILKKGNTAWAVCARRPGDPRKVKEATHDVWARMVNRDYADQIEAAHKKTQEKRRRKQGTPEMKAKRQEYYKRRKLIRSSKRLKTGIEDEVEHPDHGVDQTEDQVNETEPQGSENDQGESIDRLQVATINVTSISKARLSEILDTPPKYMGAKLLPGIPHHAMVKYQLEIPYVTIPRYRLHHTASFLPVVNTRTVTAEYKSLLKESLDAVCAAPHISGAIDLDLNNDTDVPLVTRWRYWHERAEAALNIAVDKKLVEIDRLPERSKGSQPTQRQGTSAMAEVSPRHFMDIARAAFEGIVNMKAEGIASNMKAVHQENYMIWYSPGEWQVCPRERKDSEEVESVDVDACSNKVFTKWFHSLSIAEKFTDLKDDFMTLHRLPCGAEFVLLRNYHEWIYPMVRVFHLVFYTLMNVVTGRAEQEEENFLTSQIIQLFHKCKDDHRAGPRGPSATSADLWGSITEQELEERLQDPALAKEWSNISVSADEAQYVFALLDVEEKGEVQFEEFLSACLRLKGNAKSLDMLIQLQESRHNAKVIEEVLARIEESISRLPESLQALPSPKGPVFAYWQHRLQNKRVSNLGLRAMHIMQFAGYLCRLVGLVV</sequence>
<dbReference type="Pfam" id="PF00520">
    <property type="entry name" value="Ion_trans"/>
    <property type="match status" value="1"/>
</dbReference>
<dbReference type="InterPro" id="IPR005821">
    <property type="entry name" value="Ion_trans_dom"/>
</dbReference>
<comment type="caution">
    <text evidence="9">The sequence shown here is derived from an EMBL/GenBank/DDBJ whole genome shotgun (WGS) entry which is preliminary data.</text>
</comment>
<gene>
    <name evidence="9" type="ORF">PCOR1329_LOCUS43995</name>
</gene>
<dbReference type="Gene3D" id="1.10.287.70">
    <property type="match status" value="1"/>
</dbReference>
<keyword evidence="10" id="KW-1185">Reference proteome</keyword>
<keyword evidence="4 6" id="KW-0472">Membrane</keyword>
<dbReference type="Gene3D" id="1.10.238.10">
    <property type="entry name" value="EF-hand"/>
    <property type="match status" value="1"/>
</dbReference>
<dbReference type="EMBL" id="CAUYUJ010015285">
    <property type="protein sequence ID" value="CAK0852010.1"/>
    <property type="molecule type" value="Genomic_DNA"/>
</dbReference>
<evidence type="ECO:0008006" key="11">
    <source>
        <dbReference type="Google" id="ProtNLM"/>
    </source>
</evidence>
<feature type="compositionally biased region" description="Basic residues" evidence="5">
    <location>
        <begin position="785"/>
        <end position="797"/>
    </location>
</feature>
<organism evidence="9 10">
    <name type="scientific">Prorocentrum cordatum</name>
    <dbReference type="NCBI Taxonomy" id="2364126"/>
    <lineage>
        <taxon>Eukaryota</taxon>
        <taxon>Sar</taxon>
        <taxon>Alveolata</taxon>
        <taxon>Dinophyceae</taxon>
        <taxon>Prorocentrales</taxon>
        <taxon>Prorocentraceae</taxon>
        <taxon>Prorocentrum</taxon>
    </lineage>
</organism>
<feature type="region of interest" description="Disordered" evidence="5">
    <location>
        <begin position="760"/>
        <end position="835"/>
    </location>
</feature>
<dbReference type="InterPro" id="IPR043203">
    <property type="entry name" value="VGCC_Ca_Na"/>
</dbReference>